<evidence type="ECO:0000259" key="1">
    <source>
        <dbReference type="Pfam" id="PF14082"/>
    </source>
</evidence>
<name>W7YAA9_9BACT</name>
<dbReference type="Pfam" id="PF14082">
    <property type="entry name" value="SduA_C"/>
    <property type="match status" value="1"/>
</dbReference>
<comment type="caution">
    <text evidence="2">The sequence shown here is derived from an EMBL/GenBank/DDBJ whole genome shotgun (WGS) entry which is preliminary data.</text>
</comment>
<dbReference type="STRING" id="869213.GCA_000517085_01027"/>
<sequence length="218" mass="25533">MKLPFEKTKVPKPKDEIKHPEDYPLKEFFTHRDFLKDGAKESFVKLIEEKSDEKLIDKFLSKNPEIFETLLDTSGHHGIWVIPKQQIKTRIGNERGLIPDFIVGGKSSDGFQWWVIELKGANEKLLKVNAQNEVYFTIEGNKGISQLTEYIDYCRKYQSHLRDAFKLKDFREPSGILVIGNENEFESDEIKQNFKSAWNRLTKPNLEIRTYNAIIRKL</sequence>
<evidence type="ECO:0000313" key="2">
    <source>
        <dbReference type="EMBL" id="GAF05272.1"/>
    </source>
</evidence>
<organism evidence="2 3">
    <name type="scientific">Saccharicrinis fermentans DSM 9555 = JCM 21142</name>
    <dbReference type="NCBI Taxonomy" id="869213"/>
    <lineage>
        <taxon>Bacteria</taxon>
        <taxon>Pseudomonadati</taxon>
        <taxon>Bacteroidota</taxon>
        <taxon>Bacteroidia</taxon>
        <taxon>Marinilabiliales</taxon>
        <taxon>Marinilabiliaceae</taxon>
        <taxon>Saccharicrinis</taxon>
    </lineage>
</organism>
<keyword evidence="3" id="KW-1185">Reference proteome</keyword>
<dbReference type="Proteomes" id="UP000019402">
    <property type="component" value="Unassembled WGS sequence"/>
</dbReference>
<dbReference type="AlphaFoldDB" id="W7YAA9"/>
<dbReference type="EMBL" id="BAMD01000076">
    <property type="protein sequence ID" value="GAF05272.1"/>
    <property type="molecule type" value="Genomic_DNA"/>
</dbReference>
<dbReference type="RefSeq" id="WP_027470949.1">
    <property type="nucleotide sequence ID" value="NZ_BAMD01000076.1"/>
</dbReference>
<protein>
    <recommendedName>
        <fullName evidence="1">Shedu protein SduA C-terminal domain-containing protein</fullName>
    </recommendedName>
</protein>
<evidence type="ECO:0000313" key="3">
    <source>
        <dbReference type="Proteomes" id="UP000019402"/>
    </source>
</evidence>
<dbReference type="OrthoDB" id="427187at2"/>
<accession>W7YAA9</accession>
<dbReference type="InterPro" id="IPR025359">
    <property type="entry name" value="SduA_C"/>
</dbReference>
<gene>
    <name evidence="2" type="ORF">JCM21142_93999</name>
</gene>
<proteinExistence type="predicted"/>
<feature type="domain" description="Shedu protein SduA C-terminal" evidence="1">
    <location>
        <begin position="51"/>
        <end position="213"/>
    </location>
</feature>
<reference evidence="2 3" key="1">
    <citation type="journal article" date="2014" name="Genome Announc.">
        <title>Draft Genome Sequence of Cytophaga fermentans JCM 21142T, a Facultative Anaerobe Isolated from Marine Mud.</title>
        <authorList>
            <person name="Starns D."/>
            <person name="Oshima K."/>
            <person name="Suda W."/>
            <person name="Iino T."/>
            <person name="Yuki M."/>
            <person name="Inoue J."/>
            <person name="Kitamura K."/>
            <person name="Iida T."/>
            <person name="Darby A."/>
            <person name="Hattori M."/>
            <person name="Ohkuma M."/>
        </authorList>
    </citation>
    <scope>NUCLEOTIDE SEQUENCE [LARGE SCALE GENOMIC DNA]</scope>
    <source>
        <strain evidence="2 3">JCM 21142</strain>
    </source>
</reference>